<gene>
    <name evidence="2" type="ORF">PITCH_A1920023</name>
</gene>
<keyword evidence="1" id="KW-1133">Transmembrane helix</keyword>
<reference evidence="2" key="1">
    <citation type="submission" date="2018-01" db="EMBL/GenBank/DDBJ databases">
        <authorList>
            <person name="Regsiter A."/>
            <person name="William W."/>
        </authorList>
    </citation>
    <scope>NUCLEOTIDE SEQUENCE</scope>
    <source>
        <strain evidence="2">TRIP AH-1</strain>
    </source>
</reference>
<organism evidence="2">
    <name type="scientific">uncultured Desulfobacterium sp</name>
    <dbReference type="NCBI Taxonomy" id="201089"/>
    <lineage>
        <taxon>Bacteria</taxon>
        <taxon>Pseudomonadati</taxon>
        <taxon>Thermodesulfobacteriota</taxon>
        <taxon>Desulfobacteria</taxon>
        <taxon>Desulfobacterales</taxon>
        <taxon>Desulfobacteriaceae</taxon>
        <taxon>Desulfobacterium</taxon>
        <taxon>environmental samples</taxon>
    </lineage>
</organism>
<proteinExistence type="predicted"/>
<keyword evidence="1" id="KW-0472">Membrane</keyword>
<dbReference type="EMBL" id="OJIN01000104">
    <property type="protein sequence ID" value="SPD73684.1"/>
    <property type="molecule type" value="Genomic_DNA"/>
</dbReference>
<keyword evidence="1" id="KW-0812">Transmembrane</keyword>
<protein>
    <submittedName>
        <fullName evidence="2">Uncharacterized protein</fullName>
    </submittedName>
</protein>
<accession>A0A445MVX0</accession>
<dbReference type="AlphaFoldDB" id="A0A445MVX0"/>
<evidence type="ECO:0000256" key="1">
    <source>
        <dbReference type="SAM" id="Phobius"/>
    </source>
</evidence>
<sequence length="384" mass="44226">MITEFLFSSPDGDIPLGAQDLERPFLITPSQSHPFLTLADYFNSLKAFILSETAIQSICSSREGSVNSHDLDPIEKILIRSEKHGVLYHLASVEVFSNSQRLKLAISTAISGHGRQWLDREDGILNQLNASFNLPYLPKIFYRAEVTCQRGQMCESLLMLLSEWFESFHEWHMTIDQRDNMQKICIWDHINGNRQASPKEAFEIFRQAAMILTLYYDTSNFYQIHPWHHAAGDFIVRSKEGDIDVRLTTARGYCSLMDYFSVDFVNPVIAIIYFFLNMTVRMRLDRLDGVGETTWAGDFSVEAVTRGFFDALETMEKQGRYGLVRVKDLISLLGSFKEEELEALFQPLSCLYQEDTPADYALIKENMGTHIRLLHQYLRKEVVQ</sequence>
<feature type="transmembrane region" description="Helical" evidence="1">
    <location>
        <begin position="256"/>
        <end position="276"/>
    </location>
</feature>
<name>A0A445MVX0_9BACT</name>
<evidence type="ECO:0000313" key="2">
    <source>
        <dbReference type="EMBL" id="SPD73684.1"/>
    </source>
</evidence>